<comment type="pathway">
    <text evidence="1">Cofactor biosynthesis; adenosylcobalamin biosynthesis.</text>
</comment>
<dbReference type="PROSITE" id="PS51014">
    <property type="entry name" value="COBK_CBIJ"/>
    <property type="match status" value="1"/>
</dbReference>
<evidence type="ECO:0000313" key="5">
    <source>
        <dbReference type="Proteomes" id="UP001225644"/>
    </source>
</evidence>
<organism evidence="4 5">
    <name type="scientific">Desulfofundulus luciae</name>
    <dbReference type="NCBI Taxonomy" id="74702"/>
    <lineage>
        <taxon>Bacteria</taxon>
        <taxon>Bacillati</taxon>
        <taxon>Bacillota</taxon>
        <taxon>Clostridia</taxon>
        <taxon>Eubacteriales</taxon>
        <taxon>Peptococcaceae</taxon>
        <taxon>Desulfofundulus</taxon>
    </lineage>
</organism>
<dbReference type="GO" id="GO:0016994">
    <property type="term" value="F:precorrin-6A reductase activity"/>
    <property type="evidence" value="ECO:0007669"/>
    <property type="project" value="UniProtKB-EC"/>
</dbReference>
<name>A0ABU0B1A2_9FIRM</name>
<dbReference type="PANTHER" id="PTHR36925:SF1">
    <property type="entry name" value="COBALT-PRECORRIN-6A REDUCTASE"/>
    <property type="match status" value="1"/>
</dbReference>
<keyword evidence="2" id="KW-0169">Cobalamin biosynthesis</keyword>
<evidence type="ECO:0000313" key="4">
    <source>
        <dbReference type="EMBL" id="MDQ0286511.1"/>
    </source>
</evidence>
<reference evidence="4 5" key="1">
    <citation type="submission" date="2023-07" db="EMBL/GenBank/DDBJ databases">
        <title>Genomic Encyclopedia of Type Strains, Phase IV (KMG-IV): sequencing the most valuable type-strain genomes for metagenomic binning, comparative biology and taxonomic classification.</title>
        <authorList>
            <person name="Goeker M."/>
        </authorList>
    </citation>
    <scope>NUCLEOTIDE SEQUENCE [LARGE SCALE GENOMIC DNA]</scope>
    <source>
        <strain evidence="4 5">DSM 12396</strain>
    </source>
</reference>
<gene>
    <name evidence="4" type="ORF">J2Z49_001625</name>
</gene>
<dbReference type="InterPro" id="IPR003723">
    <property type="entry name" value="Precorrin-6x_reduct"/>
</dbReference>
<dbReference type="EC" id="1.3.1.106" evidence="4"/>
<keyword evidence="5" id="KW-1185">Reference proteome</keyword>
<sequence length="273" mass="29851">MSAVAGLGEPQVEVYFQVSTMILVLYGTTEARELISLLGAGGYPVLATALTAYGGTMAGMGGAVEVLPAPESVADLAGQIKQRGIALVVDATHPFPGPLSEMAREACYNLQVPYVRYQREETILPDDPLIHPVDSWNEAVHTAARLGDTIFLTTGSNNLELFVRSPVMKGKRLVVRVLPDHRIIKKCQDLGFLPRDIVALQGPFSTRFNRAIFQAYKADVIVTRDSGRTTDTKIKAALALKLPVVIIKRTPPAENNMVYTYDQVLRLVQRYLG</sequence>
<evidence type="ECO:0000256" key="1">
    <source>
        <dbReference type="ARBA" id="ARBA00004953"/>
    </source>
</evidence>
<keyword evidence="3 4" id="KW-0560">Oxidoreductase</keyword>
<dbReference type="EC" id="1.3.1.54" evidence="4"/>
<dbReference type="Proteomes" id="UP001225644">
    <property type="component" value="Unassembled WGS sequence"/>
</dbReference>
<protein>
    <submittedName>
        <fullName evidence="4">Precorrin-6A/cobalt-precorrin-6A reductase</fullName>
        <ecNumber evidence="4">1.3.1.106</ecNumber>
        <ecNumber evidence="4">1.3.1.54</ecNumber>
    </submittedName>
</protein>
<comment type="caution">
    <text evidence="4">The sequence shown here is derived from an EMBL/GenBank/DDBJ whole genome shotgun (WGS) entry which is preliminary data.</text>
</comment>
<dbReference type="PANTHER" id="PTHR36925">
    <property type="entry name" value="COBALT-PRECORRIN-6A REDUCTASE"/>
    <property type="match status" value="1"/>
</dbReference>
<proteinExistence type="predicted"/>
<evidence type="ECO:0000256" key="2">
    <source>
        <dbReference type="ARBA" id="ARBA00022573"/>
    </source>
</evidence>
<dbReference type="Pfam" id="PF02571">
    <property type="entry name" value="CbiJ"/>
    <property type="match status" value="1"/>
</dbReference>
<accession>A0ABU0B1A2</accession>
<dbReference type="EMBL" id="JAUSUX010000011">
    <property type="protein sequence ID" value="MDQ0286511.1"/>
    <property type="molecule type" value="Genomic_DNA"/>
</dbReference>
<dbReference type="NCBIfam" id="TIGR00715">
    <property type="entry name" value="precor6x_red"/>
    <property type="match status" value="1"/>
</dbReference>
<evidence type="ECO:0000256" key="3">
    <source>
        <dbReference type="ARBA" id="ARBA00023002"/>
    </source>
</evidence>